<feature type="domain" description="Peptidase M48" evidence="8">
    <location>
        <begin position="89"/>
        <end position="268"/>
    </location>
</feature>
<comment type="similarity">
    <text evidence="6">Belongs to the peptidase M48 family.</text>
</comment>
<sequence>MRYSNPPLSSIDHEAALHAERGEFARLLLIVAGIVLALLLALDRLAVWAAPRLPFAWEVEIARSTGLDTLALGMKDSQTSIDAAQQQALTAELQRRLDRIAQAIELPPDIRPTAHFVDSPTINAVATLGGHVAVFAGLLRQLEYEEELDAVLAHELGHIQHRHMVRQLSRGLSAAAALGLVGIRSPTLNRWLIGDVQRLSQLAYSRQAEQEADATAAQASLRLYGHTGGLQQLFQRFQALHAKHGGDYGEWASMLQTHPHPAERLRAIPNSGAAHATLTPLRGAVKLGPNPNK</sequence>
<dbReference type="AlphaFoldDB" id="A0A3M6Q9S6"/>
<evidence type="ECO:0000313" key="10">
    <source>
        <dbReference type="Proteomes" id="UP000267521"/>
    </source>
</evidence>
<evidence type="ECO:0000256" key="5">
    <source>
        <dbReference type="ARBA" id="ARBA00023049"/>
    </source>
</evidence>
<dbReference type="PANTHER" id="PTHR22726">
    <property type="entry name" value="METALLOENDOPEPTIDASE OMA1"/>
    <property type="match status" value="1"/>
</dbReference>
<evidence type="ECO:0000313" key="9">
    <source>
        <dbReference type="EMBL" id="RMW99584.1"/>
    </source>
</evidence>
<accession>A0A3M6Q9S6</accession>
<keyword evidence="1 6" id="KW-0645">Protease</keyword>
<evidence type="ECO:0000256" key="4">
    <source>
        <dbReference type="ARBA" id="ARBA00022833"/>
    </source>
</evidence>
<keyword evidence="4 6" id="KW-0862">Zinc</keyword>
<keyword evidence="7" id="KW-1133">Transmembrane helix</keyword>
<organism evidence="9 10">
    <name type="scientific">Allofranklinella schreckenbergeri</name>
    <dbReference type="NCBI Taxonomy" id="1076744"/>
    <lineage>
        <taxon>Bacteria</taxon>
        <taxon>Pseudomonadati</taxon>
        <taxon>Pseudomonadota</taxon>
        <taxon>Betaproteobacteria</taxon>
        <taxon>Burkholderiales</taxon>
        <taxon>Comamonadaceae</taxon>
        <taxon>Allofranklinella</taxon>
    </lineage>
</organism>
<dbReference type="Pfam" id="PF01435">
    <property type="entry name" value="Peptidase_M48"/>
    <property type="match status" value="1"/>
</dbReference>
<evidence type="ECO:0000256" key="2">
    <source>
        <dbReference type="ARBA" id="ARBA00022723"/>
    </source>
</evidence>
<dbReference type="InterPro" id="IPR051156">
    <property type="entry name" value="Mito/Outer_Membr_Metalloprot"/>
</dbReference>
<gene>
    <name evidence="9" type="ORF">EBQ26_04325</name>
</gene>
<evidence type="ECO:0000259" key="8">
    <source>
        <dbReference type="Pfam" id="PF01435"/>
    </source>
</evidence>
<dbReference type="InterPro" id="IPR001915">
    <property type="entry name" value="Peptidase_M48"/>
</dbReference>
<evidence type="ECO:0000256" key="6">
    <source>
        <dbReference type="RuleBase" id="RU003983"/>
    </source>
</evidence>
<name>A0A3M6Q9S6_9BURK</name>
<evidence type="ECO:0000256" key="3">
    <source>
        <dbReference type="ARBA" id="ARBA00022801"/>
    </source>
</evidence>
<keyword evidence="3 6" id="KW-0378">Hydrolase</keyword>
<keyword evidence="7" id="KW-0812">Transmembrane</keyword>
<dbReference type="CDD" id="cd07332">
    <property type="entry name" value="M48C_Oma1_like"/>
    <property type="match status" value="1"/>
</dbReference>
<keyword evidence="5 6" id="KW-0482">Metalloprotease</keyword>
<evidence type="ECO:0000256" key="1">
    <source>
        <dbReference type="ARBA" id="ARBA00022670"/>
    </source>
</evidence>
<dbReference type="Proteomes" id="UP000267521">
    <property type="component" value="Unassembled WGS sequence"/>
</dbReference>
<keyword evidence="7" id="KW-0472">Membrane</keyword>
<proteinExistence type="inferred from homology"/>
<dbReference type="GO" id="GO:0016020">
    <property type="term" value="C:membrane"/>
    <property type="evidence" value="ECO:0007669"/>
    <property type="project" value="TreeGrafter"/>
</dbReference>
<feature type="transmembrane region" description="Helical" evidence="7">
    <location>
        <begin position="24"/>
        <end position="42"/>
    </location>
</feature>
<keyword evidence="2" id="KW-0479">Metal-binding</keyword>
<reference evidence="9 10" key="1">
    <citation type="submission" date="2018-10" db="EMBL/GenBank/DDBJ databases">
        <title>Comamonadaceae CDC group NO-1 genome sequencing and assembly.</title>
        <authorList>
            <person name="Bernier A.-M."/>
            <person name="Bernard K."/>
        </authorList>
    </citation>
    <scope>NUCLEOTIDE SEQUENCE [LARGE SCALE GENOMIC DNA]</scope>
    <source>
        <strain evidence="9 10">NML970147</strain>
    </source>
</reference>
<comment type="cofactor">
    <cofactor evidence="6">
        <name>Zn(2+)</name>
        <dbReference type="ChEBI" id="CHEBI:29105"/>
    </cofactor>
    <text evidence="6">Binds 1 zinc ion per subunit.</text>
</comment>
<dbReference type="RefSeq" id="WP_122237794.1">
    <property type="nucleotide sequence ID" value="NZ_RDQM01000004.1"/>
</dbReference>
<dbReference type="GO" id="GO:0004222">
    <property type="term" value="F:metalloendopeptidase activity"/>
    <property type="evidence" value="ECO:0007669"/>
    <property type="project" value="InterPro"/>
</dbReference>
<dbReference type="GO" id="GO:0046872">
    <property type="term" value="F:metal ion binding"/>
    <property type="evidence" value="ECO:0007669"/>
    <property type="project" value="UniProtKB-KW"/>
</dbReference>
<dbReference type="Gene3D" id="3.30.2010.10">
    <property type="entry name" value="Metalloproteases ('zincins'), catalytic domain"/>
    <property type="match status" value="1"/>
</dbReference>
<dbReference type="GO" id="GO:0051603">
    <property type="term" value="P:proteolysis involved in protein catabolic process"/>
    <property type="evidence" value="ECO:0007669"/>
    <property type="project" value="TreeGrafter"/>
</dbReference>
<dbReference type="EMBL" id="RDQM01000004">
    <property type="protein sequence ID" value="RMW99584.1"/>
    <property type="molecule type" value="Genomic_DNA"/>
</dbReference>
<evidence type="ECO:0000256" key="7">
    <source>
        <dbReference type="SAM" id="Phobius"/>
    </source>
</evidence>
<dbReference type="PANTHER" id="PTHR22726:SF1">
    <property type="entry name" value="METALLOENDOPEPTIDASE OMA1, MITOCHONDRIAL"/>
    <property type="match status" value="1"/>
</dbReference>
<comment type="caution">
    <text evidence="9">The sequence shown here is derived from an EMBL/GenBank/DDBJ whole genome shotgun (WGS) entry which is preliminary data.</text>
</comment>
<protein>
    <recommendedName>
        <fullName evidence="8">Peptidase M48 domain-containing protein</fullName>
    </recommendedName>
</protein>